<keyword evidence="8 9" id="KW-0472">Membrane</keyword>
<keyword evidence="5" id="KW-0653">Protein transport</keyword>
<dbReference type="GO" id="GO:0031201">
    <property type="term" value="C:SNARE complex"/>
    <property type="evidence" value="ECO:0007669"/>
    <property type="project" value="TreeGrafter"/>
</dbReference>
<evidence type="ECO:0000256" key="4">
    <source>
        <dbReference type="ARBA" id="ARBA00022692"/>
    </source>
</evidence>
<dbReference type="AlphaFoldDB" id="A0A4Z1SX35"/>
<evidence type="ECO:0000256" key="9">
    <source>
        <dbReference type="SAM" id="Phobius"/>
    </source>
</evidence>
<comment type="subcellular location">
    <subcellularLocation>
        <location evidence="1">Membrane</location>
        <topology evidence="1">Single-pass type IV membrane protein</topology>
    </subcellularLocation>
</comment>
<sequence>MKSSIAAFHELLGVTPALPVGSPSDLHRAFGAVRNEIQALNRVISDNTGNYIVAPLALGTYAITPTWFTDEECVRFDARVMGTLRHITGLIEQASAILREYKTKSFTHHELLDAGDDLLGVLEAQLRREQSHSAIHFFEGVEKALYEQSRQVLSRFSRLKAARSIRTCSTDDLKRKSIQLSRQVRAPISHNNEEEQMSPLTGVWADLDVRNRHSQVGQTQALVQEVLPSLLEEAELARQTEQTALEIQAIGNVFAEKVYEQSEQITRIHSLTFETVGTLESANTYLQRAARRLRGTTKLTVVIIIMAIFSLIFLDRING</sequence>
<dbReference type="GO" id="GO:0015031">
    <property type="term" value="P:protein transport"/>
    <property type="evidence" value="ECO:0007669"/>
    <property type="project" value="UniProtKB-KW"/>
</dbReference>
<dbReference type="Proteomes" id="UP000315496">
    <property type="component" value="Chromosome 5"/>
</dbReference>
<evidence type="ECO:0000256" key="7">
    <source>
        <dbReference type="ARBA" id="ARBA00023054"/>
    </source>
</evidence>
<evidence type="ECO:0000313" key="11">
    <source>
        <dbReference type="Proteomes" id="UP000315496"/>
    </source>
</evidence>
<dbReference type="Gene3D" id="1.20.5.110">
    <property type="match status" value="1"/>
</dbReference>
<dbReference type="OrthoDB" id="342981at2759"/>
<keyword evidence="11" id="KW-1185">Reference proteome</keyword>
<keyword evidence="6 9" id="KW-1133">Transmembrane helix</keyword>
<evidence type="ECO:0000256" key="2">
    <source>
        <dbReference type="ARBA" id="ARBA00009063"/>
    </source>
</evidence>
<evidence type="ECO:0000256" key="3">
    <source>
        <dbReference type="ARBA" id="ARBA00022448"/>
    </source>
</evidence>
<proteinExistence type="inferred from homology"/>
<dbReference type="GO" id="GO:0005783">
    <property type="term" value="C:endoplasmic reticulum"/>
    <property type="evidence" value="ECO:0007669"/>
    <property type="project" value="TreeGrafter"/>
</dbReference>
<evidence type="ECO:0000256" key="8">
    <source>
        <dbReference type="ARBA" id="ARBA00023136"/>
    </source>
</evidence>
<dbReference type="EMBL" id="VDLU01000005">
    <property type="protein sequence ID" value="TNJ26273.1"/>
    <property type="molecule type" value="Genomic_DNA"/>
</dbReference>
<dbReference type="PANTHER" id="PTHR15959">
    <property type="entry name" value="SYNTAXIN-18"/>
    <property type="match status" value="1"/>
</dbReference>
<feature type="transmembrane region" description="Helical" evidence="9">
    <location>
        <begin position="296"/>
        <end position="314"/>
    </location>
</feature>
<organism evidence="10 11">
    <name type="scientific">Giardia muris</name>
    <dbReference type="NCBI Taxonomy" id="5742"/>
    <lineage>
        <taxon>Eukaryota</taxon>
        <taxon>Metamonada</taxon>
        <taxon>Diplomonadida</taxon>
        <taxon>Hexamitidae</taxon>
        <taxon>Giardiinae</taxon>
        <taxon>Giardia</taxon>
    </lineage>
</organism>
<evidence type="ECO:0000256" key="6">
    <source>
        <dbReference type="ARBA" id="ARBA00022989"/>
    </source>
</evidence>
<dbReference type="GO" id="GO:0006890">
    <property type="term" value="P:retrograde vesicle-mediated transport, Golgi to endoplasmic reticulum"/>
    <property type="evidence" value="ECO:0007669"/>
    <property type="project" value="TreeGrafter"/>
</dbReference>
<keyword evidence="4 9" id="KW-0812">Transmembrane</keyword>
<gene>
    <name evidence="10" type="ORF">GMRT_13310</name>
</gene>
<evidence type="ECO:0000313" key="10">
    <source>
        <dbReference type="EMBL" id="TNJ26273.1"/>
    </source>
</evidence>
<comment type="similarity">
    <text evidence="2">Belongs to the syntaxin family.</text>
</comment>
<reference evidence="10 11" key="1">
    <citation type="submission" date="2019-05" db="EMBL/GenBank/DDBJ databases">
        <title>The compact genome of Giardia muris reveals important steps in the evolution of intestinal protozoan parasites.</title>
        <authorList>
            <person name="Xu F."/>
            <person name="Jimenez-Gonzalez A."/>
            <person name="Einarsson E."/>
            <person name="Astvaldsson A."/>
            <person name="Peirasmaki D."/>
            <person name="Eckmann L."/>
            <person name="Andersson J.O."/>
            <person name="Svard S.G."/>
            <person name="Jerlstrom-Hultqvist J."/>
        </authorList>
    </citation>
    <scope>NUCLEOTIDE SEQUENCE [LARGE SCALE GENOMIC DNA]</scope>
    <source>
        <strain evidence="10 11">Roberts-Thomson</strain>
    </source>
</reference>
<dbReference type="PANTHER" id="PTHR15959:SF0">
    <property type="entry name" value="SYNTAXIN-18"/>
    <property type="match status" value="1"/>
</dbReference>
<evidence type="ECO:0000256" key="5">
    <source>
        <dbReference type="ARBA" id="ARBA00022927"/>
    </source>
</evidence>
<comment type="caution">
    <text evidence="10">The sequence shown here is derived from an EMBL/GenBank/DDBJ whole genome shotgun (WGS) entry which is preliminary data.</text>
</comment>
<dbReference type="VEuPathDB" id="GiardiaDB:GMRT_13310"/>
<keyword evidence="3" id="KW-0813">Transport</keyword>
<evidence type="ECO:0000256" key="1">
    <source>
        <dbReference type="ARBA" id="ARBA00004211"/>
    </source>
</evidence>
<keyword evidence="7" id="KW-0175">Coiled coil</keyword>
<protein>
    <submittedName>
        <fullName evidence="10">Qa-SNARE 4</fullName>
    </submittedName>
</protein>
<accession>A0A4Z1SX35</accession>
<name>A0A4Z1SX35_GIAMU</name>